<dbReference type="EMBL" id="GECU01023968">
    <property type="protein sequence ID" value="JAS83738.1"/>
    <property type="molecule type" value="Transcribed_RNA"/>
</dbReference>
<feature type="non-terminal residue" evidence="1">
    <location>
        <position position="107"/>
    </location>
</feature>
<reference evidence="1" key="1">
    <citation type="submission" date="2015-11" db="EMBL/GenBank/DDBJ databases">
        <title>De novo transcriptome assembly of four potential Pierce s Disease insect vectors from Arizona vineyards.</title>
        <authorList>
            <person name="Tassone E.E."/>
        </authorList>
    </citation>
    <scope>NUCLEOTIDE SEQUENCE</scope>
</reference>
<dbReference type="Gene3D" id="3.60.10.10">
    <property type="entry name" value="Endonuclease/exonuclease/phosphatase"/>
    <property type="match status" value="1"/>
</dbReference>
<dbReference type="AlphaFoldDB" id="A0A1B6I9Z2"/>
<feature type="non-terminal residue" evidence="1">
    <location>
        <position position="1"/>
    </location>
</feature>
<protein>
    <recommendedName>
        <fullName evidence="2">Endonuclease/exonuclease/phosphatase domain-containing protein</fullName>
    </recommendedName>
</protein>
<name>A0A1B6I9Z2_9HEMI</name>
<proteinExistence type="predicted"/>
<gene>
    <name evidence="1" type="ORF">g.5299</name>
</gene>
<accession>A0A1B6I9Z2</accession>
<organism evidence="1">
    <name type="scientific">Homalodisca liturata</name>
    <dbReference type="NCBI Taxonomy" id="320908"/>
    <lineage>
        <taxon>Eukaryota</taxon>
        <taxon>Metazoa</taxon>
        <taxon>Ecdysozoa</taxon>
        <taxon>Arthropoda</taxon>
        <taxon>Hexapoda</taxon>
        <taxon>Insecta</taxon>
        <taxon>Pterygota</taxon>
        <taxon>Neoptera</taxon>
        <taxon>Paraneoptera</taxon>
        <taxon>Hemiptera</taxon>
        <taxon>Auchenorrhyncha</taxon>
        <taxon>Membracoidea</taxon>
        <taxon>Cicadellidae</taxon>
        <taxon>Cicadellinae</taxon>
        <taxon>Proconiini</taxon>
        <taxon>Homalodisca</taxon>
    </lineage>
</organism>
<evidence type="ECO:0008006" key="2">
    <source>
        <dbReference type="Google" id="ProtNLM"/>
    </source>
</evidence>
<dbReference type="SUPFAM" id="SSF56219">
    <property type="entry name" value="DNase I-like"/>
    <property type="match status" value="1"/>
</dbReference>
<dbReference type="InterPro" id="IPR036691">
    <property type="entry name" value="Endo/exonu/phosph_ase_sf"/>
</dbReference>
<sequence>ELSSVEVKEFPLLLAVVYCSPFGDLDHFIQQLELCLLQLSRFGKPVIIGGDFNIHLNVNCNESNTLDYLFKSRGLYSLDSVVTSLNSWEYCVTIGDPVIADHSSVII</sequence>
<evidence type="ECO:0000313" key="1">
    <source>
        <dbReference type="EMBL" id="JAS83738.1"/>
    </source>
</evidence>